<evidence type="ECO:0000313" key="2">
    <source>
        <dbReference type="EMBL" id="KKR05055.1"/>
    </source>
</evidence>
<dbReference type="InterPro" id="IPR050570">
    <property type="entry name" value="Cell_wall_metabolism_enzyme"/>
</dbReference>
<accession>A0A0G0Q3Q8</accession>
<name>A0A0G0Q3Q8_9BACT</name>
<evidence type="ECO:0000313" key="3">
    <source>
        <dbReference type="Proteomes" id="UP000033935"/>
    </source>
</evidence>
<dbReference type="EMBL" id="LBWG01000001">
    <property type="protein sequence ID" value="KKR05055.1"/>
    <property type="molecule type" value="Genomic_DNA"/>
</dbReference>
<dbReference type="AlphaFoldDB" id="A0A0G0Q3Q8"/>
<feature type="domain" description="M23ase beta-sheet core" evidence="1">
    <location>
        <begin position="72"/>
        <end position="180"/>
    </location>
</feature>
<dbReference type="GO" id="GO:0004222">
    <property type="term" value="F:metalloendopeptidase activity"/>
    <property type="evidence" value="ECO:0007669"/>
    <property type="project" value="TreeGrafter"/>
</dbReference>
<dbReference type="CDD" id="cd12797">
    <property type="entry name" value="M23_peptidase"/>
    <property type="match status" value="1"/>
</dbReference>
<dbReference type="InterPro" id="IPR011055">
    <property type="entry name" value="Dup_hybrid_motif"/>
</dbReference>
<gene>
    <name evidence="2" type="ORF">UT30_C0001G0014</name>
</gene>
<dbReference type="Gene3D" id="2.70.70.10">
    <property type="entry name" value="Glucose Permease (Domain IIA)"/>
    <property type="match status" value="1"/>
</dbReference>
<dbReference type="SUPFAM" id="SSF51261">
    <property type="entry name" value="Duplicated hybrid motif"/>
    <property type="match status" value="1"/>
</dbReference>
<proteinExistence type="predicted"/>
<dbReference type="InterPro" id="IPR016047">
    <property type="entry name" value="M23ase_b-sheet_dom"/>
</dbReference>
<evidence type="ECO:0000259" key="1">
    <source>
        <dbReference type="Pfam" id="PF01551"/>
    </source>
</evidence>
<dbReference type="Pfam" id="PF01551">
    <property type="entry name" value="Peptidase_M23"/>
    <property type="match status" value="1"/>
</dbReference>
<reference evidence="2 3" key="1">
    <citation type="journal article" date="2015" name="Nature">
        <title>rRNA introns, odd ribosomes, and small enigmatic genomes across a large radiation of phyla.</title>
        <authorList>
            <person name="Brown C.T."/>
            <person name="Hug L.A."/>
            <person name="Thomas B.C."/>
            <person name="Sharon I."/>
            <person name="Castelle C.J."/>
            <person name="Singh A."/>
            <person name="Wilkins M.J."/>
            <person name="Williams K.H."/>
            <person name="Banfield J.F."/>
        </authorList>
    </citation>
    <scope>NUCLEOTIDE SEQUENCE [LARGE SCALE GENOMIC DNA]</scope>
</reference>
<comment type="caution">
    <text evidence="2">The sequence shown here is derived from an EMBL/GenBank/DDBJ whole genome shotgun (WGS) entry which is preliminary data.</text>
</comment>
<dbReference type="PANTHER" id="PTHR21666">
    <property type="entry name" value="PEPTIDASE-RELATED"/>
    <property type="match status" value="1"/>
</dbReference>
<organism evidence="2 3">
    <name type="scientific">Candidatus Uhrbacteria bacterium GW2011_GWF2_39_13</name>
    <dbReference type="NCBI Taxonomy" id="1618995"/>
    <lineage>
        <taxon>Bacteria</taxon>
        <taxon>Candidatus Uhriibacteriota</taxon>
    </lineage>
</organism>
<protein>
    <submittedName>
        <fullName evidence="2">Peptidase M23B</fullName>
    </submittedName>
</protein>
<dbReference type="Proteomes" id="UP000033935">
    <property type="component" value="Unassembled WGS sequence"/>
</dbReference>
<dbReference type="PANTHER" id="PTHR21666:SF270">
    <property type="entry name" value="MUREIN HYDROLASE ACTIVATOR ENVC"/>
    <property type="match status" value="1"/>
</dbReference>
<sequence length="202" mass="23214">MNYELLLKEAANPLYASEREYPYPLVYPIRDSAELRLMIPILATGVPNEELFLQGPFLCCQSPSTHIGPFRHAIDFLVPNGTIVYASDEGRVETIRTASDRWGPTSEYADDLNYITLAHTTWRTHHYFGPLEYHYWTQYCHLAKDSEREFGIMVSDRVKAGQPIARTGKTGWIDRDHLHFLTFMSDGGRGKFGVISLRPRFK</sequence>